<keyword evidence="3" id="KW-0862">Zinc</keyword>
<feature type="region of interest" description="Disordered" evidence="5">
    <location>
        <begin position="1195"/>
        <end position="1272"/>
    </location>
</feature>
<comment type="caution">
    <text evidence="8">The sequence shown here is derived from an EMBL/GenBank/DDBJ whole genome shotgun (WGS) entry which is preliminary data.</text>
</comment>
<keyword evidence="9" id="KW-1185">Reference proteome</keyword>
<dbReference type="Pfam" id="PF07500">
    <property type="entry name" value="TFIIS_M"/>
    <property type="match status" value="1"/>
</dbReference>
<feature type="region of interest" description="Disordered" evidence="5">
    <location>
        <begin position="582"/>
        <end position="607"/>
    </location>
</feature>
<dbReference type="InterPro" id="IPR012921">
    <property type="entry name" value="SPOC_C"/>
</dbReference>
<dbReference type="InterPro" id="IPR001965">
    <property type="entry name" value="Znf_PHD"/>
</dbReference>
<name>A0A556UXW0_BAGYA</name>
<gene>
    <name evidence="8" type="ORF">Baya_9666</name>
</gene>
<dbReference type="OrthoDB" id="1884872at2759"/>
<feature type="compositionally biased region" description="Polar residues" evidence="5">
    <location>
        <begin position="1686"/>
        <end position="1703"/>
    </location>
</feature>
<dbReference type="Pfam" id="PF00628">
    <property type="entry name" value="PHD"/>
    <property type="match status" value="1"/>
</dbReference>
<feature type="compositionally biased region" description="Polar residues" evidence="5">
    <location>
        <begin position="402"/>
        <end position="420"/>
    </location>
</feature>
<feature type="compositionally biased region" description="Polar residues" evidence="5">
    <location>
        <begin position="430"/>
        <end position="452"/>
    </location>
</feature>
<feature type="compositionally biased region" description="Polar residues" evidence="5">
    <location>
        <begin position="1207"/>
        <end position="1226"/>
    </location>
</feature>
<feature type="compositionally biased region" description="Basic and acidic residues" evidence="5">
    <location>
        <begin position="582"/>
        <end position="596"/>
    </location>
</feature>
<feature type="compositionally biased region" description="Basic and acidic residues" evidence="5">
    <location>
        <begin position="350"/>
        <end position="359"/>
    </location>
</feature>
<dbReference type="PROSITE" id="PS50016">
    <property type="entry name" value="ZF_PHD_2"/>
    <property type="match status" value="1"/>
</dbReference>
<dbReference type="SMART" id="SM00249">
    <property type="entry name" value="PHD"/>
    <property type="match status" value="1"/>
</dbReference>
<dbReference type="SUPFAM" id="SSF57903">
    <property type="entry name" value="FYVE/PHD zinc finger"/>
    <property type="match status" value="1"/>
</dbReference>
<feature type="region of interest" description="Disordered" evidence="5">
    <location>
        <begin position="293"/>
        <end position="524"/>
    </location>
</feature>
<feature type="domain" description="PHD-type" evidence="6">
    <location>
        <begin position="522"/>
        <end position="577"/>
    </location>
</feature>
<dbReference type="Gene3D" id="3.30.40.10">
    <property type="entry name" value="Zinc/RING finger domain, C3HC4 (zinc finger)"/>
    <property type="match status" value="1"/>
</dbReference>
<feature type="compositionally biased region" description="Basic and acidic residues" evidence="5">
    <location>
        <begin position="1305"/>
        <end position="1315"/>
    </location>
</feature>
<feature type="region of interest" description="Disordered" evidence="5">
    <location>
        <begin position="1793"/>
        <end position="1928"/>
    </location>
</feature>
<dbReference type="EMBL" id="VCAZ01000074">
    <property type="protein sequence ID" value="TSP25441.1"/>
    <property type="molecule type" value="Genomic_DNA"/>
</dbReference>
<organism evidence="8 9">
    <name type="scientific">Bagarius yarrelli</name>
    <name type="common">Goonch</name>
    <name type="synonym">Bagrus yarrelli</name>
    <dbReference type="NCBI Taxonomy" id="175774"/>
    <lineage>
        <taxon>Eukaryota</taxon>
        <taxon>Metazoa</taxon>
        <taxon>Chordata</taxon>
        <taxon>Craniata</taxon>
        <taxon>Vertebrata</taxon>
        <taxon>Euteleostomi</taxon>
        <taxon>Actinopterygii</taxon>
        <taxon>Neopterygii</taxon>
        <taxon>Teleostei</taxon>
        <taxon>Ostariophysi</taxon>
        <taxon>Siluriformes</taxon>
        <taxon>Sisoridae</taxon>
        <taxon>Sisorinae</taxon>
        <taxon>Bagarius</taxon>
    </lineage>
</organism>
<evidence type="ECO:0000256" key="1">
    <source>
        <dbReference type="ARBA" id="ARBA00022723"/>
    </source>
</evidence>
<sequence length="1928" mass="212455">MDIVGTFNHLIPSDQLEDSLLLGQNLECEASDEFASSHNLPGDSLKNMLSDKDPMFGSASSQFHLLENDDANFQISSSLGHDMNAAGFSQTSADGDKTPAKCLRGRRKDGNQLQRKQTAFSSRGRGRGGQSRRPGPFKGVSTEALCKTTAQIPVVKDDKEPGSTSISISELHREKRNELLSRRFNAHEVYPSMNPVVVLRRLTVTVGGYKIELLPGPSHTNDSFNTSTIETMSFQEDSMTTERNGFGLEQAQAFEGPSAPELNFIQDGANETAVDLGPYVNPNEVQHTNGATEVTADDKAAEQNKAEKPASDQNKSERKTADKKLQKPSRPLGTAKNKNPSRTGSPQKGSEPHKPDKKAGKATAENQQHIKTKPNIPAVSYKHKQAPKPQKEQAVDPVKHNVGSSVPRSPTVNKKGSAESSPGAKVVINKSPSSAKKTQIPSPTGTKPSQTVKDGLAEEEPEKAKIKKPEKILQRQRSRSSRSISLDEPELFIPDNAPMVKKGSAEGDPTPAPENETAWDSSKQCGLCSKPHNNRFMVGCGRCDDWFHGDCVGLDLAKVQQMEKDDQEFVCLKCCADEGGKSNTENTDHSEPHQKQGPESSVTAGGIRPLRKVEVTNSQSYDKQQCIFSLTLNQDSEERRSSMDSLKSGSSVKHNVKKAKISPPSIKKPSTSQIRRSVRDSLEEILLKRLKESDLKVSKEKPADLAKRTEKELFALFQGVDSKYKNKYRSLMFNLRDTKNNVRVFYSSSYRSGSQTGGEIPPRDLVRMSAEELASKELAAWRQRENRHTIEMIEKEQREVERRPVTKITHKGEIEIENQEPAKAPEALPDPVPNIVEVSEEKPPESKAESPKKAKDTTSLHKSHLFDLYCKICTGRMAPPVEEATTKAVKVATTVIRRQSTVTDPEVSTPTSPPIVQPSALVDDLSLRAMEEGLLNFPDYGSRLESANNKEDTVAFLSGLRTLWNGYIDMPSVARYLTKAYPVSGILEHLTEDLPETIQVGGRISPQTVWDYVEKIRASGTKEICVIRFTPDTEEDEISYTLLYAYFSSRRRYGVVANNRKQVKDMYLIPLGSIEKIPHQIVPFDGPGLETNRPNLLLGLIIRQRPKRDFGVLLPNEASEPPRLLVENKSQVDPIQKAVVARDEEKDFISSLGLKQEKDSVNLNKPTVTESGLDIEDEENVSLRFLPGVLKHPTSEKATPACDEVKNTTSCTVSQTSDSGRDTSGQTTPKTPTTTARLDRFIIKKKDSKSVEMKQEPSSANAEMMSSQGKCGPQNKVVLSLKDKPGDVTTETFLSSLSTFQSMTEHNKTETKKETILQSTQPGQDTTLSAVPTLAASTDATNDASGDGSKDETAEIPAKTLKLSLHGIVKRNDAAEPVDTKQLSLNNEIPPLKVTPSTHSDQSSVTETAPSDQSSVTETAPSDQSSVTQTAPSDQSSVTQTALQTRQSVTSVTQTAPSDQSSVTQTAPSDQSSVTQTAPSDQSSVTQTAPSDQSSVTQTAPPDQSRQLPRLHPQTSRQLPRLHPQTSRQSVTQTAPYSRHQSTMSSVTQTAPSDQSSVTQTAPSDQSSVTQTAPSDQSSVTQTAPSDQSSVTQSKLSDHSSLTQSKPSDQPSVTQSKPSDQPSVTQSKPSDQPSVTQSKPSDQPSVTQSAPLQPLSVSSQPSPDFKAVEDIQTITTISLFGKNEGLKQSRQRLLSTNPFSTVSHRPPPATFPPYHTEPVDRSYHPGPVPTYLPQSNPAPFLPLHQQAPPPFGYPPPPPMMFPQNDPQNQMHAPPWAQAVPHPACFPQAVPEAVAGPAQSYRTPRFPDSSILNLPSLKKNDQGAEIWERKSRPLADSFKKDDRDHYGRYKHKSQHYERERHKARSRSQSRSRSKSRSRSRSRHRHKTKRSREDRHRERSKERHHSSHHSDRDRHKHRRDSDHEKHKRDS</sequence>
<feature type="region of interest" description="Disordered" evidence="5">
    <location>
        <begin position="638"/>
        <end position="675"/>
    </location>
</feature>
<dbReference type="SMART" id="SM00510">
    <property type="entry name" value="TFS2M"/>
    <property type="match status" value="1"/>
</dbReference>
<dbReference type="Gene3D" id="1.10.472.30">
    <property type="entry name" value="Transcription elongation factor S-II, central domain"/>
    <property type="match status" value="1"/>
</dbReference>
<feature type="compositionally biased region" description="Basic and acidic residues" evidence="5">
    <location>
        <begin position="798"/>
        <end position="814"/>
    </location>
</feature>
<dbReference type="PROSITE" id="PS51321">
    <property type="entry name" value="TFIIS_CENTRAL"/>
    <property type="match status" value="1"/>
</dbReference>
<reference evidence="8 9" key="1">
    <citation type="journal article" date="2019" name="Genome Biol. Evol.">
        <title>Whole-Genome Sequencing of the Giant Devil Catfish, Bagarius yarrelli.</title>
        <authorList>
            <person name="Jiang W."/>
            <person name="Lv Y."/>
            <person name="Cheng L."/>
            <person name="Yang K."/>
            <person name="Chao B."/>
            <person name="Wang X."/>
            <person name="Li Y."/>
            <person name="Pan X."/>
            <person name="You X."/>
            <person name="Zhang Y."/>
            <person name="Yang J."/>
            <person name="Li J."/>
            <person name="Zhang X."/>
            <person name="Liu S."/>
            <person name="Sun C."/>
            <person name="Yang J."/>
            <person name="Shi Q."/>
        </authorList>
    </citation>
    <scope>NUCLEOTIDE SEQUENCE [LARGE SCALE GENOMIC DNA]</scope>
    <source>
        <strain evidence="8">JWS20170419001</strain>
        <tissue evidence="8">Muscle</tissue>
    </source>
</reference>
<dbReference type="Pfam" id="PF07744">
    <property type="entry name" value="SPOC"/>
    <property type="match status" value="1"/>
</dbReference>
<feature type="compositionally biased region" description="Low complexity" evidence="5">
    <location>
        <begin position="661"/>
        <end position="670"/>
    </location>
</feature>
<feature type="compositionally biased region" description="Basic and acidic residues" evidence="5">
    <location>
        <begin position="1817"/>
        <end position="1846"/>
    </location>
</feature>
<dbReference type="InterPro" id="IPR019787">
    <property type="entry name" value="Znf_PHD-finger"/>
</dbReference>
<keyword evidence="1" id="KW-0479">Metal-binding</keyword>
<feature type="region of interest" description="Disordered" evidence="5">
    <location>
        <begin position="798"/>
        <end position="859"/>
    </location>
</feature>
<feature type="compositionally biased region" description="Polar residues" evidence="5">
    <location>
        <begin position="111"/>
        <end position="120"/>
    </location>
</feature>
<feature type="compositionally biased region" description="Polar residues" evidence="5">
    <location>
        <begin position="1395"/>
        <end position="1443"/>
    </location>
</feature>
<feature type="region of interest" description="Disordered" evidence="5">
    <location>
        <begin position="1303"/>
        <end position="1326"/>
    </location>
</feature>
<evidence type="ECO:0000313" key="8">
    <source>
        <dbReference type="EMBL" id="TSP25441.1"/>
    </source>
</evidence>
<dbReference type="GO" id="GO:0005634">
    <property type="term" value="C:nucleus"/>
    <property type="evidence" value="ECO:0007669"/>
    <property type="project" value="TreeGrafter"/>
</dbReference>
<evidence type="ECO:0000256" key="3">
    <source>
        <dbReference type="ARBA" id="ARBA00022833"/>
    </source>
</evidence>
<evidence type="ECO:0000256" key="4">
    <source>
        <dbReference type="PROSITE-ProRule" id="PRU00146"/>
    </source>
</evidence>
<dbReference type="PANTHER" id="PTHR11477:SF10">
    <property type="entry name" value="PHD FINGER PROTEIN 3"/>
    <property type="match status" value="1"/>
</dbReference>
<feature type="domain" description="TFIIS central" evidence="7">
    <location>
        <begin position="678"/>
        <end position="801"/>
    </location>
</feature>
<feature type="compositionally biased region" description="Pro residues" evidence="5">
    <location>
        <begin position="1747"/>
        <end position="1760"/>
    </location>
</feature>
<evidence type="ECO:0000259" key="6">
    <source>
        <dbReference type="PROSITE" id="PS50016"/>
    </source>
</evidence>
<dbReference type="InterPro" id="IPR013083">
    <property type="entry name" value="Znf_RING/FYVE/PHD"/>
</dbReference>
<accession>A0A556UXW0</accession>
<feature type="compositionally biased region" description="Basic residues" evidence="5">
    <location>
        <begin position="1860"/>
        <end position="1888"/>
    </location>
</feature>
<feature type="compositionally biased region" description="Basic and acidic residues" evidence="5">
    <location>
        <begin position="1906"/>
        <end position="1928"/>
    </location>
</feature>
<proteinExistence type="predicted"/>
<feature type="compositionally biased region" description="Basic and acidic residues" evidence="5">
    <location>
        <begin position="839"/>
        <end position="859"/>
    </location>
</feature>
<feature type="compositionally biased region" description="Polar residues" evidence="5">
    <location>
        <begin position="643"/>
        <end position="653"/>
    </location>
</feature>
<feature type="region of interest" description="Disordered" evidence="5">
    <location>
        <begin position="86"/>
        <end position="140"/>
    </location>
</feature>
<dbReference type="Proteomes" id="UP000319801">
    <property type="component" value="Unassembled WGS sequence"/>
</dbReference>
<feature type="compositionally biased region" description="Polar residues" evidence="5">
    <location>
        <begin position="1256"/>
        <end position="1269"/>
    </location>
</feature>
<feature type="compositionally biased region" description="Basic and acidic residues" evidence="5">
    <location>
        <begin position="296"/>
        <end position="325"/>
    </location>
</feature>
<dbReference type="InterPro" id="IPR011011">
    <property type="entry name" value="Znf_FYVE_PHD"/>
</dbReference>
<feature type="compositionally biased region" description="Polar residues" evidence="5">
    <location>
        <begin position="336"/>
        <end position="348"/>
    </location>
</feature>
<evidence type="ECO:0000256" key="2">
    <source>
        <dbReference type="ARBA" id="ARBA00022771"/>
    </source>
</evidence>
<dbReference type="InterPro" id="IPR003618">
    <property type="entry name" value="TFIIS_cen_dom"/>
</dbReference>
<keyword evidence="2 4" id="KW-0863">Zinc-finger</keyword>
<feature type="region of interest" description="Disordered" evidence="5">
    <location>
        <begin position="1679"/>
        <end position="1778"/>
    </location>
</feature>
<feature type="compositionally biased region" description="Low complexity" evidence="5">
    <location>
        <begin position="1648"/>
        <end position="1663"/>
    </location>
</feature>
<evidence type="ECO:0000256" key="5">
    <source>
        <dbReference type="SAM" id="MobiDB-lite"/>
    </source>
</evidence>
<feature type="compositionally biased region" description="Low complexity" evidence="5">
    <location>
        <begin position="1444"/>
        <end position="1455"/>
    </location>
</feature>
<dbReference type="InterPro" id="IPR019786">
    <property type="entry name" value="Zinc_finger_PHD-type_CS"/>
</dbReference>
<feature type="compositionally biased region" description="Polar residues" evidence="5">
    <location>
        <begin position="1316"/>
        <end position="1326"/>
    </location>
</feature>
<dbReference type="CDD" id="cd15638">
    <property type="entry name" value="PHD_PHF3"/>
    <property type="match status" value="1"/>
</dbReference>
<dbReference type="GO" id="GO:0006351">
    <property type="term" value="P:DNA-templated transcription"/>
    <property type="evidence" value="ECO:0007669"/>
    <property type="project" value="InterPro"/>
</dbReference>
<feature type="compositionally biased region" description="Basic and acidic residues" evidence="5">
    <location>
        <begin position="1237"/>
        <end position="1255"/>
    </location>
</feature>
<feature type="compositionally biased region" description="Basic and acidic residues" evidence="5">
    <location>
        <begin position="1889"/>
        <end position="1899"/>
    </location>
</feature>
<evidence type="ECO:0000313" key="9">
    <source>
        <dbReference type="Proteomes" id="UP000319801"/>
    </source>
</evidence>
<feature type="compositionally biased region" description="Basic and acidic residues" evidence="5">
    <location>
        <begin position="389"/>
        <end position="399"/>
    </location>
</feature>
<feature type="compositionally biased region" description="Polar residues" evidence="5">
    <location>
        <begin position="1456"/>
        <end position="1647"/>
    </location>
</feature>
<feature type="region of interest" description="Disordered" evidence="5">
    <location>
        <begin position="1379"/>
        <end position="1664"/>
    </location>
</feature>
<dbReference type="PANTHER" id="PTHR11477">
    <property type="entry name" value="TRANSCRIPTION FACTOR S-II ZINC FINGER DOMAIN-CONTAINING PROTEIN"/>
    <property type="match status" value="1"/>
</dbReference>
<dbReference type="InterPro" id="IPR036575">
    <property type="entry name" value="TFIIS_cen_dom_sf"/>
</dbReference>
<protein>
    <submittedName>
        <fullName evidence="8">PHD finger protein 3</fullName>
    </submittedName>
</protein>
<evidence type="ECO:0000259" key="7">
    <source>
        <dbReference type="PROSITE" id="PS51321"/>
    </source>
</evidence>
<dbReference type="PROSITE" id="PS01359">
    <property type="entry name" value="ZF_PHD_1"/>
    <property type="match status" value="1"/>
</dbReference>
<feature type="compositionally biased region" description="Basic and acidic residues" evidence="5">
    <location>
        <begin position="462"/>
        <end position="473"/>
    </location>
</feature>
<dbReference type="SUPFAM" id="SSF46942">
    <property type="entry name" value="Elongation factor TFIIS domain 2"/>
    <property type="match status" value="1"/>
</dbReference>
<dbReference type="GO" id="GO:0008270">
    <property type="term" value="F:zinc ion binding"/>
    <property type="evidence" value="ECO:0007669"/>
    <property type="project" value="UniProtKB-KW"/>
</dbReference>